<dbReference type="GO" id="GO:0075521">
    <property type="term" value="P:microtubule-dependent intracellular transport of viral material towards nucleus"/>
    <property type="evidence" value="ECO:0007669"/>
    <property type="project" value="UniProtKB-UniRule"/>
</dbReference>
<evidence type="ECO:0000256" key="4">
    <source>
        <dbReference type="ARBA" id="ARBA00022562"/>
    </source>
</evidence>
<evidence type="ECO:0000256" key="5">
    <source>
        <dbReference type="ARBA" id="ARBA00022581"/>
    </source>
</evidence>
<proteinExistence type="inferred from homology"/>
<comment type="subunit">
    <text evidence="15">Interacts with major capsid protein L1. Interacts with E2; this interaction inhibits E2 transcriptional activity but not the DNA replication function E2. Interacts with host HSPA8; this interaction is required for L2 nuclear translocation. Interacts with host importins KPNB2 and KPNB3. Forms a complex with importin alpha2-beta1 heterodimers via interaction with the importin alpha2 adapter. Interacts with host DYNLT1; this interaction is essential for virus intracellular transport during entry. Interacts (via C-terminus) with host retromer subunits VPS35 AND VPS29.</text>
</comment>
<evidence type="ECO:0000256" key="7">
    <source>
        <dbReference type="ARBA" id="ARBA00022844"/>
    </source>
</evidence>
<evidence type="ECO:0000256" key="2">
    <source>
        <dbReference type="ARBA" id="ARBA00022553"/>
    </source>
</evidence>
<keyword evidence="3 15" id="KW-0167">Capsid protein</keyword>
<keyword evidence="14 15" id="KW-1160">Virus entry into host cell</keyword>
<dbReference type="GO" id="GO:0046718">
    <property type="term" value="P:symbiont entry into host cell"/>
    <property type="evidence" value="ECO:0007669"/>
    <property type="project" value="UniProtKB-KW"/>
</dbReference>
<keyword evidence="8 15" id="KW-0426">Late protein</keyword>
<evidence type="ECO:0000256" key="8">
    <source>
        <dbReference type="ARBA" id="ARBA00022921"/>
    </source>
</evidence>
<evidence type="ECO:0000256" key="1">
    <source>
        <dbReference type="ARBA" id="ARBA00022524"/>
    </source>
</evidence>
<gene>
    <name evidence="15" type="primary">L2</name>
</gene>
<dbReference type="EMBL" id="MT078971">
    <property type="protein sequence ID" value="QPZ44485.1"/>
    <property type="molecule type" value="Genomic_DNA"/>
</dbReference>
<keyword evidence="1 15" id="KW-1163">Viral penetration into host nucleus</keyword>
<sequence>MVRARRTKRASATDLYRTCKASGTCPPDVVNKIEGTTIADKILQYGSMGVFFGGLGIGTGKGTGGATGYVPLRPGGGTSSLGPTIRPRPPLITLEESILAGDPSIVPLQEGGSGRGDIPLELIPTITDAGSNVTVTPDVPVLTTSSTDVVVHGEEPPPAVLDLSPMPGNGSRSRVAQSQFHNPLFHEGQGDDAFIGESTHGWHTVIRSGGHRPPPPVEEIPLQDLGPGTSTPLETSVRGYRALRLYGRDTAQVRVLNDDFLGAPRRLVAFDNPAFEGDETLAFDPEEAAEAHDPDFLDIVRLHRPAFTTRRGSVRVSRIGSRLGTVQTRRGIGVGARVHFFRDISPIPGEGEEDIELTTFFGPGGEGDYTVFCVSQGTPFGGGDVSSHHVTISGSTILVDVPPPSLPPMWAVPPTVPPPSPADGPFPDIVPVRPGVGLVDNAFMFAWGPQYILRRRKRKRPLPPLFADGFVAA</sequence>
<protein>
    <recommendedName>
        <fullName evidence="15">Minor capsid protein L2</fullName>
    </recommendedName>
</protein>
<keyword evidence="5 15" id="KW-0945">Host-virus interaction</keyword>
<comment type="PTM">
    <text evidence="15">Highly phosphorylated.</text>
</comment>
<evidence type="ECO:0000256" key="15">
    <source>
        <dbReference type="HAMAP-Rule" id="MF_04003"/>
    </source>
</evidence>
<dbReference type="GO" id="GO:0003677">
    <property type="term" value="F:DNA binding"/>
    <property type="evidence" value="ECO:0007669"/>
    <property type="project" value="UniProtKB-UniRule"/>
</dbReference>
<keyword evidence="12 15" id="KW-0238">DNA-binding</keyword>
<name>A0A7T3P0K3_9PAPI</name>
<keyword evidence="7 15" id="KW-0946">Virion</keyword>
<keyword evidence="9 15" id="KW-1177">Microtubular inwards viral transport</keyword>
<keyword evidence="4 15" id="KW-1048">Host nucleus</keyword>
<comment type="caution">
    <text evidence="15">Lacks conserved residue(s) required for the propagation of feature annotation.</text>
</comment>
<evidence type="ECO:0000256" key="6">
    <source>
        <dbReference type="ARBA" id="ARBA00022812"/>
    </source>
</evidence>
<keyword evidence="6" id="KW-1040">Host Golgi apparatus</keyword>
<organism evidence="16">
    <name type="scientific">Sus scrofa papillomavirus 1</name>
    <dbReference type="NCBI Taxonomy" id="446138"/>
    <lineage>
        <taxon>Viruses</taxon>
        <taxon>Monodnaviria</taxon>
        <taxon>Shotokuvirae</taxon>
        <taxon>Cossaviricota</taxon>
        <taxon>Papovaviricetes</taxon>
        <taxon>Zurhausenvirales</taxon>
        <taxon>Papillomaviridae</taxon>
        <taxon>Firstpapillomavirinae</taxon>
        <taxon>Dyodeltapapillomavirus</taxon>
        <taxon>Dyodeltapapillomavirus 1</taxon>
    </lineage>
</organism>
<keyword evidence="10" id="KW-1039">Host endosome</keyword>
<comment type="function">
    <text evidence="15">Minor protein of the capsid that localizes along the inner surface of the virion, within the central cavities beneath the L1 pentamers. Plays a role in capsid stabilization through interaction with the major capsid protein L1. Once the virion enters the host cell, L2 escorts the genomic DNA into the nucleus by promoting escape from the endosomal compartments and traffic through the host Golgi network. Mechanistically, the C-terminus of L2 possesses a cell-penetrating peptide that protudes from the host endosome, interacts with host cytoplasmic retromer cargo and thereby mediates the capsid delivery to the host trans-Golgi network. Plays a role through its interaction with host dynein in the intracellular microtubule-dependent transport of viral capsid toward the nucleus. Mediates the viral genome import into the nucleus through binding to host importins. Once within the nucleus, L2 localizes viral genomes to host PML bodies in order to activate early gene expression for establishment of infection. Later on, promotes late gene expression by interacting with the viral E2 protein and by inhibiting its transcriptional activation functions. During virion assembly, encapsidates the genome by direct interaction with the viral DNA.</text>
</comment>
<keyword evidence="11 15" id="KW-1176">Cytoplasmic inwards viral transport</keyword>
<dbReference type="GO" id="GO:0075732">
    <property type="term" value="P:viral penetration into host nucleus"/>
    <property type="evidence" value="ECO:0007669"/>
    <property type="project" value="UniProtKB-KW"/>
</dbReference>
<evidence type="ECO:0000256" key="10">
    <source>
        <dbReference type="ARBA" id="ARBA00023046"/>
    </source>
</evidence>
<keyword evidence="13 15" id="KW-1015">Disulfide bond</keyword>
<evidence type="ECO:0000256" key="14">
    <source>
        <dbReference type="ARBA" id="ARBA00023296"/>
    </source>
</evidence>
<dbReference type="GO" id="GO:0005198">
    <property type="term" value="F:structural molecule activity"/>
    <property type="evidence" value="ECO:0007669"/>
    <property type="project" value="UniProtKB-UniRule"/>
</dbReference>
<dbReference type="GO" id="GO:0019028">
    <property type="term" value="C:viral capsid"/>
    <property type="evidence" value="ECO:0007669"/>
    <property type="project" value="UniProtKB-UniRule"/>
</dbReference>
<comment type="similarity">
    <text evidence="15">Belongs to the papillomaviridae L2 protein family.</text>
</comment>
<comment type="subcellular location">
    <subcellularLocation>
        <location evidence="15">Virion</location>
    </subcellularLocation>
    <subcellularLocation>
        <location evidence="15">Host nucleus</location>
    </subcellularLocation>
</comment>
<evidence type="ECO:0000256" key="13">
    <source>
        <dbReference type="ARBA" id="ARBA00023157"/>
    </source>
</evidence>
<evidence type="ECO:0000256" key="9">
    <source>
        <dbReference type="ARBA" id="ARBA00022952"/>
    </source>
</evidence>
<feature type="disulfide bond" evidence="15">
    <location>
        <begin position="19"/>
        <end position="25"/>
    </location>
</feature>
<evidence type="ECO:0000256" key="12">
    <source>
        <dbReference type="ARBA" id="ARBA00023125"/>
    </source>
</evidence>
<keyword evidence="2 15" id="KW-0597">Phosphoprotein</keyword>
<evidence type="ECO:0000256" key="11">
    <source>
        <dbReference type="ARBA" id="ARBA00023120"/>
    </source>
</evidence>
<dbReference type="GO" id="GO:0043657">
    <property type="term" value="C:host cell"/>
    <property type="evidence" value="ECO:0007669"/>
    <property type="project" value="GOC"/>
</dbReference>
<evidence type="ECO:0000313" key="16">
    <source>
        <dbReference type="EMBL" id="QPZ44485.1"/>
    </source>
</evidence>
<evidence type="ECO:0000256" key="3">
    <source>
        <dbReference type="ARBA" id="ARBA00022561"/>
    </source>
</evidence>
<reference evidence="16" key="1">
    <citation type="submission" date="2020-02" db="EMBL/GenBank/DDBJ databases">
        <authorList>
            <person name="Sun W.C."/>
            <person name="Huang H.X."/>
            <person name="Li Y.Y."/>
        </authorList>
    </citation>
    <scope>NUCLEOTIDE SEQUENCE</scope>
    <source>
        <strain evidence="16">GX14</strain>
    </source>
</reference>
<accession>A0A7T3P0K3</accession>
<dbReference type="Pfam" id="PF00513">
    <property type="entry name" value="Late_protein_L2"/>
    <property type="match status" value="1"/>
</dbReference>
<dbReference type="HAMAP" id="MF_04003">
    <property type="entry name" value="PPV_L2"/>
    <property type="match status" value="1"/>
</dbReference>
<dbReference type="InterPro" id="IPR000784">
    <property type="entry name" value="Late_L2"/>
</dbReference>
<dbReference type="GO" id="GO:0042025">
    <property type="term" value="C:host cell nucleus"/>
    <property type="evidence" value="ECO:0007669"/>
    <property type="project" value="UniProtKB-SubCell"/>
</dbReference>